<organism evidence="1 2">
    <name type="scientific">Iningainema tapete BLCC-T55</name>
    <dbReference type="NCBI Taxonomy" id="2748662"/>
    <lineage>
        <taxon>Bacteria</taxon>
        <taxon>Bacillati</taxon>
        <taxon>Cyanobacteriota</taxon>
        <taxon>Cyanophyceae</taxon>
        <taxon>Nostocales</taxon>
        <taxon>Scytonemataceae</taxon>
        <taxon>Iningainema tapete</taxon>
    </lineage>
</organism>
<keyword evidence="2" id="KW-1185">Reference proteome</keyword>
<evidence type="ECO:0000313" key="2">
    <source>
        <dbReference type="Proteomes" id="UP000629098"/>
    </source>
</evidence>
<sequence length="251" mass="28822">MKNKSSDRKPRLNKKQRAWVNSFVSSHPNARVRNIYDSLDGDRFVEIEWWENTNPVILDEHTHIRGRISYQIRVKLRKFGDVRKTAEFSYRITPPEKQTVSYRLTGQLCLELPQFYRVVEPTNPVIVKPKQKAKTAKKVKKFVQQTLPLSGITAQLNAINLQEGGVALSEQELLLETISHLELNTVQKVKLPAAIIKILKEKKASLKESETAISLYQVAGATCVLEYLQQLDSWRKYIGILPVESQTIKNK</sequence>
<dbReference type="Proteomes" id="UP000629098">
    <property type="component" value="Unassembled WGS sequence"/>
</dbReference>
<evidence type="ECO:0000313" key="1">
    <source>
        <dbReference type="EMBL" id="MBD2772036.1"/>
    </source>
</evidence>
<proteinExistence type="predicted"/>
<dbReference type="EMBL" id="JACXAE010000034">
    <property type="protein sequence ID" value="MBD2772036.1"/>
    <property type="molecule type" value="Genomic_DNA"/>
</dbReference>
<gene>
    <name evidence="1" type="ORF">ICL16_08020</name>
</gene>
<accession>A0A8J7C6I0</accession>
<comment type="caution">
    <text evidence="1">The sequence shown here is derived from an EMBL/GenBank/DDBJ whole genome shotgun (WGS) entry which is preliminary data.</text>
</comment>
<dbReference type="RefSeq" id="WP_190826326.1">
    <property type="nucleotide sequence ID" value="NZ_CAWPPI010000034.1"/>
</dbReference>
<dbReference type="AlphaFoldDB" id="A0A8J7C6I0"/>
<protein>
    <submittedName>
        <fullName evidence="1">Uncharacterized protein</fullName>
    </submittedName>
</protein>
<name>A0A8J7C6I0_9CYAN</name>
<reference evidence="1" key="1">
    <citation type="submission" date="2020-09" db="EMBL/GenBank/DDBJ databases">
        <title>Iningainema tapete sp. nov. (Scytonemataceae, Cyanobacteria) from greenhouses in central Florida (USA) produces two types of nodularin with biosynthetic potential for microcystin-LR and anabaenopeptins.</title>
        <authorList>
            <person name="Berthold D.E."/>
            <person name="Lefler F.W."/>
            <person name="Huang I.-S."/>
            <person name="Abdulla H."/>
            <person name="Zimba P.V."/>
            <person name="Laughinghouse H.D. IV."/>
        </authorList>
    </citation>
    <scope>NUCLEOTIDE SEQUENCE</scope>
    <source>
        <strain evidence="1">BLCCT55</strain>
    </source>
</reference>